<dbReference type="EMBL" id="LLXJ01000494">
    <property type="protein sequence ID" value="PKC09034.1"/>
    <property type="molecule type" value="Genomic_DNA"/>
</dbReference>
<proteinExistence type="predicted"/>
<gene>
    <name evidence="1" type="ORF">RhiirA5_357176</name>
</gene>
<reference evidence="1 2" key="1">
    <citation type="submission" date="2016-04" db="EMBL/GenBank/DDBJ databases">
        <title>Genome analyses suggest a sexual origin of heterokaryosis in a supposedly ancient asexual fungus.</title>
        <authorList>
            <person name="Ropars J."/>
            <person name="Sedzielewska K."/>
            <person name="Noel J."/>
            <person name="Charron P."/>
            <person name="Farinelli L."/>
            <person name="Marton T."/>
            <person name="Kruger M."/>
            <person name="Pelin A."/>
            <person name="Brachmann A."/>
            <person name="Corradi N."/>
        </authorList>
    </citation>
    <scope>NUCLEOTIDE SEQUENCE [LARGE SCALE GENOMIC DNA]</scope>
    <source>
        <strain evidence="1 2">A5</strain>
    </source>
</reference>
<dbReference type="Proteomes" id="UP000232722">
    <property type="component" value="Unassembled WGS sequence"/>
</dbReference>
<protein>
    <submittedName>
        <fullName evidence="1">Uncharacterized protein</fullName>
    </submittedName>
</protein>
<reference evidence="1 2" key="2">
    <citation type="submission" date="2017-09" db="EMBL/GenBank/DDBJ databases">
        <title>Extensive intraspecific genome diversity in a model arbuscular mycorrhizal fungus.</title>
        <authorList>
            <person name="Chen E.C."/>
            <person name="Morin E."/>
            <person name="Beaudet D."/>
            <person name="Noel J."/>
            <person name="Ndikumana S."/>
            <person name="Charron P."/>
            <person name="St-Onge C."/>
            <person name="Giorgi J."/>
            <person name="Grigoriev I.V."/>
            <person name="Roux C."/>
            <person name="Martin F.M."/>
            <person name="Corradi N."/>
        </authorList>
    </citation>
    <scope>NUCLEOTIDE SEQUENCE [LARGE SCALE GENOMIC DNA]</scope>
    <source>
        <strain evidence="1 2">A5</strain>
    </source>
</reference>
<sequence length="56" mass="6625">MNDDEGKIHEMHGHLFPIRILIGDKLFRKQLKIEKCKKEISLIKNMILVKLIDNIL</sequence>
<evidence type="ECO:0000313" key="1">
    <source>
        <dbReference type="EMBL" id="PKC09034.1"/>
    </source>
</evidence>
<dbReference type="AlphaFoldDB" id="A0A2I1EKL7"/>
<comment type="caution">
    <text evidence="1">The sequence shown here is derived from an EMBL/GenBank/DDBJ whole genome shotgun (WGS) entry which is preliminary data.</text>
</comment>
<organism evidence="1 2">
    <name type="scientific">Rhizophagus irregularis</name>
    <dbReference type="NCBI Taxonomy" id="588596"/>
    <lineage>
        <taxon>Eukaryota</taxon>
        <taxon>Fungi</taxon>
        <taxon>Fungi incertae sedis</taxon>
        <taxon>Mucoromycota</taxon>
        <taxon>Glomeromycotina</taxon>
        <taxon>Glomeromycetes</taxon>
        <taxon>Glomerales</taxon>
        <taxon>Glomeraceae</taxon>
        <taxon>Rhizophagus</taxon>
    </lineage>
</organism>
<evidence type="ECO:0000313" key="2">
    <source>
        <dbReference type="Proteomes" id="UP000232722"/>
    </source>
</evidence>
<name>A0A2I1EKL7_9GLOM</name>
<feature type="non-terminal residue" evidence="1">
    <location>
        <position position="56"/>
    </location>
</feature>
<accession>A0A2I1EKL7</accession>